<dbReference type="GeneID" id="300208085"/>
<evidence type="ECO:0000313" key="3">
    <source>
        <dbReference type="EMBL" id="SDS88947.1"/>
    </source>
</evidence>
<keyword evidence="4" id="KW-1185">Reference proteome</keyword>
<dbReference type="AlphaFoldDB" id="A0A1H1VVP9"/>
<accession>A0A1H1VVP9</accession>
<name>A0A1H1VVP9_9PSED</name>
<dbReference type="EMBL" id="LT629777">
    <property type="protein sequence ID" value="SDS88947.1"/>
    <property type="molecule type" value="Genomic_DNA"/>
</dbReference>
<evidence type="ECO:0000313" key="4">
    <source>
        <dbReference type="Proteomes" id="UP000199524"/>
    </source>
</evidence>
<dbReference type="GO" id="GO:0006310">
    <property type="term" value="P:DNA recombination"/>
    <property type="evidence" value="ECO:0007669"/>
    <property type="project" value="UniProtKB-KW"/>
</dbReference>
<dbReference type="RefSeq" id="WP_090206294.1">
    <property type="nucleotide sequence ID" value="NZ_LT629777.1"/>
</dbReference>
<keyword evidence="1" id="KW-0233">DNA recombination</keyword>
<dbReference type="InterPro" id="IPR013762">
    <property type="entry name" value="Integrase-like_cat_sf"/>
</dbReference>
<dbReference type="SUPFAM" id="SSF56349">
    <property type="entry name" value="DNA breaking-rejoining enzymes"/>
    <property type="match status" value="1"/>
</dbReference>
<dbReference type="Proteomes" id="UP000199524">
    <property type="component" value="Chromosome I"/>
</dbReference>
<dbReference type="Pfam" id="PF00589">
    <property type="entry name" value="Phage_integrase"/>
    <property type="match status" value="1"/>
</dbReference>
<evidence type="ECO:0000256" key="1">
    <source>
        <dbReference type="ARBA" id="ARBA00023172"/>
    </source>
</evidence>
<proteinExistence type="predicted"/>
<dbReference type="Gene3D" id="1.10.443.10">
    <property type="entry name" value="Intergrase catalytic core"/>
    <property type="match status" value="1"/>
</dbReference>
<reference evidence="4" key="1">
    <citation type="submission" date="2016-10" db="EMBL/GenBank/DDBJ databases">
        <authorList>
            <person name="Varghese N."/>
            <person name="Submissions S."/>
        </authorList>
    </citation>
    <scope>NUCLEOTIDE SEQUENCE [LARGE SCALE GENOMIC DNA]</scope>
    <source>
        <strain evidence="4">ATCC 23835</strain>
    </source>
</reference>
<dbReference type="GO" id="GO:0003677">
    <property type="term" value="F:DNA binding"/>
    <property type="evidence" value="ECO:0007669"/>
    <property type="project" value="InterPro"/>
</dbReference>
<gene>
    <name evidence="3" type="ORF">SAMN05216598_3135</name>
</gene>
<dbReference type="GO" id="GO:0015074">
    <property type="term" value="P:DNA integration"/>
    <property type="evidence" value="ECO:0007669"/>
    <property type="project" value="InterPro"/>
</dbReference>
<dbReference type="InterPro" id="IPR002104">
    <property type="entry name" value="Integrase_catalytic"/>
</dbReference>
<dbReference type="InterPro" id="IPR011010">
    <property type="entry name" value="DNA_brk_join_enz"/>
</dbReference>
<evidence type="ECO:0000259" key="2">
    <source>
        <dbReference type="PROSITE" id="PS51898"/>
    </source>
</evidence>
<dbReference type="PROSITE" id="PS51898">
    <property type="entry name" value="TYR_RECOMBINASE"/>
    <property type="match status" value="1"/>
</dbReference>
<sequence>MRVPVHPKDLIRNSSLKKLAKNLQKQWCGPSPLTHTSALELLAQGLGYKDYKDLAVSTSEQMPAGTFPSQSAVRQALMLAIKAAMTPSEWFASDQAALAQMIESLHLNALSAFKIPKKIHQPPRHGEQSTGSNMSALRTQMAKSARKLSSHLSEEELESLSRAVETTESLRDQALMSCMMAGLRKGEYLSARPSDFSGNDERILFVSRGPKKARVTLPRKYWTPISRFIITANLAGNALLFQSKRSPEIPMSPSALKKLCEAWAHKAGIDPAKVSPLTIRMSLKLNAAMQMATVSSPLPIVAKRMGHWPTESMTKYYLSSSLDSKLSD</sequence>
<organism evidence="3 4">
    <name type="scientific">Pseudomonas asplenii</name>
    <dbReference type="NCBI Taxonomy" id="53407"/>
    <lineage>
        <taxon>Bacteria</taxon>
        <taxon>Pseudomonadati</taxon>
        <taxon>Pseudomonadota</taxon>
        <taxon>Gammaproteobacteria</taxon>
        <taxon>Pseudomonadales</taxon>
        <taxon>Pseudomonadaceae</taxon>
        <taxon>Pseudomonas</taxon>
    </lineage>
</organism>
<feature type="domain" description="Tyr recombinase" evidence="2">
    <location>
        <begin position="147"/>
        <end position="328"/>
    </location>
</feature>
<protein>
    <submittedName>
        <fullName evidence="3">Phage integrase family protein</fullName>
    </submittedName>
</protein>